<sequence length="159" mass="17378">MAETDPYAPDLPRLAGELLLKSPEFARLWERYDVRGHSHGRKTSTIPRAATSPSAPSRRRANPPRTRTKPRRPPPAPGSDCGQAALCSGLCAPQDCVRRAAPFLFDLVDLLLGLKPEDSGLLVRCCAATRHGVRAGIRGFLFLRAVPGRVLVLPVLRRL</sequence>
<dbReference type="Proteomes" id="UP001596957">
    <property type="component" value="Unassembled WGS sequence"/>
</dbReference>
<dbReference type="Pfam" id="PF17765">
    <property type="entry name" value="MLTR_LBD"/>
    <property type="match status" value="1"/>
</dbReference>
<gene>
    <name evidence="3" type="ORF">ACFQZP_49850</name>
</gene>
<comment type="caution">
    <text evidence="3">The sequence shown here is derived from an EMBL/GenBank/DDBJ whole genome shotgun (WGS) entry which is preliminary data.</text>
</comment>
<evidence type="ECO:0000256" key="1">
    <source>
        <dbReference type="SAM" id="MobiDB-lite"/>
    </source>
</evidence>
<keyword evidence="4" id="KW-1185">Reference proteome</keyword>
<reference evidence="4" key="1">
    <citation type="journal article" date="2019" name="Int. J. Syst. Evol. Microbiol.">
        <title>The Global Catalogue of Microorganisms (GCM) 10K type strain sequencing project: providing services to taxonomists for standard genome sequencing and annotation.</title>
        <authorList>
            <consortium name="The Broad Institute Genomics Platform"/>
            <consortium name="The Broad Institute Genome Sequencing Center for Infectious Disease"/>
            <person name="Wu L."/>
            <person name="Ma J."/>
        </authorList>
    </citation>
    <scope>NUCLEOTIDE SEQUENCE [LARGE SCALE GENOMIC DNA]</scope>
    <source>
        <strain evidence="4">CGMCC 4.7198</strain>
    </source>
</reference>
<dbReference type="EMBL" id="JBHTEC010000009">
    <property type="protein sequence ID" value="MFD0289564.1"/>
    <property type="molecule type" value="Genomic_DNA"/>
</dbReference>
<dbReference type="InterPro" id="IPR041413">
    <property type="entry name" value="MLTR_LBD"/>
</dbReference>
<feature type="compositionally biased region" description="Low complexity" evidence="1">
    <location>
        <begin position="43"/>
        <end position="56"/>
    </location>
</feature>
<feature type="domain" description="MmyB-like transcription regulator ligand binding" evidence="2">
    <location>
        <begin position="2"/>
        <end position="48"/>
    </location>
</feature>
<name>A0ABW2VZB1_9ACTN</name>
<accession>A0ABW2VZB1</accession>
<evidence type="ECO:0000259" key="2">
    <source>
        <dbReference type="Pfam" id="PF17765"/>
    </source>
</evidence>
<dbReference type="RefSeq" id="WP_381302008.1">
    <property type="nucleotide sequence ID" value="NZ_JBHTEC010000009.1"/>
</dbReference>
<organism evidence="3 4">
    <name type="scientific">Streptomyces lutosisoli</name>
    <dbReference type="NCBI Taxonomy" id="2665721"/>
    <lineage>
        <taxon>Bacteria</taxon>
        <taxon>Bacillati</taxon>
        <taxon>Actinomycetota</taxon>
        <taxon>Actinomycetes</taxon>
        <taxon>Kitasatosporales</taxon>
        <taxon>Streptomycetaceae</taxon>
        <taxon>Streptomyces</taxon>
    </lineage>
</organism>
<dbReference type="Gene3D" id="3.30.450.180">
    <property type="match status" value="1"/>
</dbReference>
<evidence type="ECO:0000313" key="4">
    <source>
        <dbReference type="Proteomes" id="UP001596957"/>
    </source>
</evidence>
<proteinExistence type="predicted"/>
<feature type="region of interest" description="Disordered" evidence="1">
    <location>
        <begin position="37"/>
        <end position="80"/>
    </location>
</feature>
<protein>
    <recommendedName>
        <fullName evidence="2">MmyB-like transcription regulator ligand binding domain-containing protein</fullName>
    </recommendedName>
</protein>
<evidence type="ECO:0000313" key="3">
    <source>
        <dbReference type="EMBL" id="MFD0289564.1"/>
    </source>
</evidence>
<feature type="compositionally biased region" description="Basic residues" evidence="1">
    <location>
        <begin position="57"/>
        <end position="72"/>
    </location>
</feature>